<comment type="function">
    <text evidence="14">Member of the two-component regulatory system NreB/NreC involved in the control of dissimilatory nitrate/nitrite reduction in response to oxygen. NreB functions as a direct oxygen sensor histidine kinase which is autophosphorylated, in the absence of oxygen, probably at the conserved histidine residue, and transfers its phosphate group probably to a conserved aspartate residue of NreC. NreB/NreC activates the expression of the nitrate (narGHJI) and nitrite (nir) reductase operons, as well as the putative nitrate transporter gene narT.</text>
</comment>
<feature type="transmembrane region" description="Helical" evidence="17">
    <location>
        <begin position="39"/>
        <end position="62"/>
    </location>
</feature>
<dbReference type="PRINTS" id="PR00344">
    <property type="entry name" value="BCTRLSENSOR"/>
</dbReference>
<evidence type="ECO:0000256" key="14">
    <source>
        <dbReference type="ARBA" id="ARBA00024827"/>
    </source>
</evidence>
<evidence type="ECO:0000256" key="4">
    <source>
        <dbReference type="ARBA" id="ARBA00012438"/>
    </source>
</evidence>
<dbReference type="Gene3D" id="1.20.5.1930">
    <property type="match status" value="1"/>
</dbReference>
<dbReference type="GO" id="GO:0016020">
    <property type="term" value="C:membrane"/>
    <property type="evidence" value="ECO:0007669"/>
    <property type="project" value="InterPro"/>
</dbReference>
<feature type="transmembrane region" description="Helical" evidence="17">
    <location>
        <begin position="168"/>
        <end position="190"/>
    </location>
</feature>
<dbReference type="EMBL" id="CP001736">
    <property type="protein sequence ID" value="ADB31525.1"/>
    <property type="molecule type" value="Genomic_DNA"/>
</dbReference>
<dbReference type="GO" id="GO:0046872">
    <property type="term" value="F:metal ion binding"/>
    <property type="evidence" value="ECO:0007669"/>
    <property type="project" value="UniProtKB-KW"/>
</dbReference>
<keyword evidence="16" id="KW-0175">Coiled coil</keyword>
<dbReference type="EC" id="2.7.13.3" evidence="4"/>
<evidence type="ECO:0000256" key="3">
    <source>
        <dbReference type="ARBA" id="ARBA00004496"/>
    </source>
</evidence>
<comment type="catalytic activity">
    <reaction evidence="1">
        <text>ATP + protein L-histidine = ADP + protein N-phospho-L-histidine.</text>
        <dbReference type="EC" id="2.7.13.3"/>
    </reaction>
</comment>
<evidence type="ECO:0000256" key="7">
    <source>
        <dbReference type="ARBA" id="ARBA00022490"/>
    </source>
</evidence>
<sequence length="430" mass="46199">MLAASALGAVRRAVGDRLTRSWRKMGTMQVSPRADQSVWIRTLLGWHVVFYTLLAVVALAAATSDLSSQRKTAYLILVAVLALAYRFIAMPAMTSRNVLRSNLYRLLMIGCIAAAVAIYPQSVFILFIVSPQIWLLSQRTLDAIVLSLLLLVAVGTAQLWAAGWTTDAFWNILPWMLISLAVSSLMGTWIDRVISQSEQRAELIEQLEAARDELAEAHHTAGVMAERERMAREIHDTLAQGMTSIVMLAQTAAVELQRGGTASAATRLAAIEDTARENLAEARALVAAFTPVALAEAPLADVLRRQAERFAAETGVDVQVALDMPDEEVAALPQGQQVVLLRAAQEALANVRKHAGATSVLITLTMAPDGVRIEISDDGSGFVTAAPVTGYGLAAMRGRVEESGGTVQVDSAPGRGTRVQVLIPSTQEKP</sequence>
<dbReference type="PANTHER" id="PTHR24421:SF62">
    <property type="entry name" value="SENSORY TRANSDUCTION HISTIDINE KINASE"/>
    <property type="match status" value="1"/>
</dbReference>
<organism evidence="19 20">
    <name type="scientific">Kribbella flavida (strain DSM 17836 / JCM 10339 / NBRC 14399)</name>
    <dbReference type="NCBI Taxonomy" id="479435"/>
    <lineage>
        <taxon>Bacteria</taxon>
        <taxon>Bacillati</taxon>
        <taxon>Actinomycetota</taxon>
        <taxon>Actinomycetes</taxon>
        <taxon>Propionibacteriales</taxon>
        <taxon>Kribbellaceae</taxon>
        <taxon>Kribbella</taxon>
    </lineage>
</organism>
<keyword evidence="11" id="KW-0408">Iron</keyword>
<keyword evidence="13" id="KW-0411">Iron-sulfur</keyword>
<dbReference type="InterPro" id="IPR003594">
    <property type="entry name" value="HATPase_dom"/>
</dbReference>
<keyword evidence="6" id="KW-0004">4Fe-4S</keyword>
<keyword evidence="9" id="KW-0479">Metal-binding</keyword>
<evidence type="ECO:0000256" key="15">
    <source>
        <dbReference type="ARBA" id="ARBA00030800"/>
    </source>
</evidence>
<dbReference type="InterPro" id="IPR011712">
    <property type="entry name" value="Sig_transdc_His_kin_sub3_dim/P"/>
</dbReference>
<keyword evidence="17" id="KW-0812">Transmembrane</keyword>
<proteinExistence type="predicted"/>
<dbReference type="eggNOG" id="COG4585">
    <property type="taxonomic scope" value="Bacteria"/>
</dbReference>
<dbReference type="InterPro" id="IPR005467">
    <property type="entry name" value="His_kinase_dom"/>
</dbReference>
<dbReference type="GO" id="GO:0051539">
    <property type="term" value="F:4 iron, 4 sulfur cluster binding"/>
    <property type="evidence" value="ECO:0007669"/>
    <property type="project" value="UniProtKB-KW"/>
</dbReference>
<dbReference type="Pfam" id="PF02518">
    <property type="entry name" value="HATPase_c"/>
    <property type="match status" value="1"/>
</dbReference>
<accession>D2PW73</accession>
<evidence type="ECO:0000256" key="16">
    <source>
        <dbReference type="SAM" id="Coils"/>
    </source>
</evidence>
<keyword evidence="20" id="KW-1185">Reference proteome</keyword>
<evidence type="ECO:0000256" key="6">
    <source>
        <dbReference type="ARBA" id="ARBA00022485"/>
    </source>
</evidence>
<dbReference type="SUPFAM" id="SSF55874">
    <property type="entry name" value="ATPase domain of HSP90 chaperone/DNA topoisomerase II/histidine kinase"/>
    <property type="match status" value="1"/>
</dbReference>
<comment type="cofactor">
    <cofactor evidence="2">
        <name>[4Fe-4S] cluster</name>
        <dbReference type="ChEBI" id="CHEBI:49883"/>
    </cofactor>
</comment>
<evidence type="ECO:0000313" key="19">
    <source>
        <dbReference type="EMBL" id="ADB31525.1"/>
    </source>
</evidence>
<evidence type="ECO:0000256" key="9">
    <source>
        <dbReference type="ARBA" id="ARBA00022723"/>
    </source>
</evidence>
<dbReference type="Proteomes" id="UP000007967">
    <property type="component" value="Chromosome"/>
</dbReference>
<keyword evidence="7" id="KW-0963">Cytoplasm</keyword>
<dbReference type="PROSITE" id="PS50109">
    <property type="entry name" value="HIS_KIN"/>
    <property type="match status" value="1"/>
</dbReference>
<evidence type="ECO:0000259" key="18">
    <source>
        <dbReference type="PROSITE" id="PS50109"/>
    </source>
</evidence>
<evidence type="ECO:0000256" key="13">
    <source>
        <dbReference type="ARBA" id="ARBA00023014"/>
    </source>
</evidence>
<protein>
    <recommendedName>
        <fullName evidence="5">Oxygen sensor histidine kinase NreB</fullName>
        <ecNumber evidence="4">2.7.13.3</ecNumber>
    </recommendedName>
    <alternativeName>
        <fullName evidence="15">Nitrogen regulation protein B</fullName>
    </alternativeName>
</protein>
<reference evidence="20" key="1">
    <citation type="submission" date="2009-09" db="EMBL/GenBank/DDBJ databases">
        <title>The complete genome of Kribbella flavida DSM 17836.</title>
        <authorList>
            <consortium name="US DOE Joint Genome Institute (JGI-PGF)"/>
            <person name="Lucas S."/>
            <person name="Copeland A."/>
            <person name="Lapidus A."/>
            <person name="Glavina del Rio T."/>
            <person name="Dalin E."/>
            <person name="Tice H."/>
            <person name="Bruce D."/>
            <person name="Goodwin L."/>
            <person name="Pitluck S."/>
            <person name="Kyrpides N."/>
            <person name="Mavromatis K."/>
            <person name="Ivanova N."/>
            <person name="Saunders E."/>
            <person name="Brettin T."/>
            <person name="Detter J.C."/>
            <person name="Han C."/>
            <person name="Larimer F."/>
            <person name="Land M."/>
            <person name="Hauser L."/>
            <person name="Markowitz V."/>
            <person name="Cheng J.-F."/>
            <person name="Hugenholtz P."/>
            <person name="Woyke T."/>
            <person name="Wu D."/>
            <person name="Pukall R."/>
            <person name="Klenk H.-P."/>
            <person name="Eisen J.A."/>
        </authorList>
    </citation>
    <scope>NUCLEOTIDE SEQUENCE [LARGE SCALE GENOMIC DNA]</scope>
    <source>
        <strain evidence="20">DSM 17836 / JCM 10339 / NBRC 14399</strain>
    </source>
</reference>
<feature type="transmembrane region" description="Helical" evidence="17">
    <location>
        <begin position="74"/>
        <end position="94"/>
    </location>
</feature>
<evidence type="ECO:0000313" key="20">
    <source>
        <dbReference type="Proteomes" id="UP000007967"/>
    </source>
</evidence>
<evidence type="ECO:0000256" key="8">
    <source>
        <dbReference type="ARBA" id="ARBA00022679"/>
    </source>
</evidence>
<gene>
    <name evidence="19" type="ordered locus">Kfla_2451</name>
</gene>
<dbReference type="Pfam" id="PF07730">
    <property type="entry name" value="HisKA_3"/>
    <property type="match status" value="1"/>
</dbReference>
<dbReference type="Gene3D" id="3.30.565.10">
    <property type="entry name" value="Histidine kinase-like ATPase, C-terminal domain"/>
    <property type="match status" value="1"/>
</dbReference>
<feature type="coiled-coil region" evidence="16">
    <location>
        <begin position="193"/>
        <end position="220"/>
    </location>
</feature>
<dbReference type="HOGENOM" id="CLU_000445_20_15_11"/>
<evidence type="ECO:0000256" key="5">
    <source>
        <dbReference type="ARBA" id="ARBA00017322"/>
    </source>
</evidence>
<dbReference type="InterPro" id="IPR004358">
    <property type="entry name" value="Sig_transdc_His_kin-like_C"/>
</dbReference>
<dbReference type="CDD" id="cd16917">
    <property type="entry name" value="HATPase_UhpB-NarQ-NarX-like"/>
    <property type="match status" value="1"/>
</dbReference>
<keyword evidence="17" id="KW-0472">Membrane</keyword>
<dbReference type="PIRSF" id="PIRSF037434">
    <property type="entry name" value="STHK_ChrS"/>
    <property type="match status" value="1"/>
</dbReference>
<keyword evidence="12" id="KW-0902">Two-component regulatory system</keyword>
<feature type="transmembrane region" description="Helical" evidence="17">
    <location>
        <begin position="106"/>
        <end position="129"/>
    </location>
</feature>
<evidence type="ECO:0000256" key="10">
    <source>
        <dbReference type="ARBA" id="ARBA00022777"/>
    </source>
</evidence>
<evidence type="ECO:0000256" key="11">
    <source>
        <dbReference type="ARBA" id="ARBA00023004"/>
    </source>
</evidence>
<dbReference type="GO" id="GO:0005737">
    <property type="term" value="C:cytoplasm"/>
    <property type="evidence" value="ECO:0007669"/>
    <property type="project" value="UniProtKB-SubCell"/>
</dbReference>
<dbReference type="STRING" id="479435.Kfla_2451"/>
<name>D2PW73_KRIFD</name>
<feature type="domain" description="Histidine kinase" evidence="18">
    <location>
        <begin position="229"/>
        <end position="427"/>
    </location>
</feature>
<dbReference type="GO" id="GO:0046983">
    <property type="term" value="F:protein dimerization activity"/>
    <property type="evidence" value="ECO:0007669"/>
    <property type="project" value="InterPro"/>
</dbReference>
<evidence type="ECO:0000256" key="2">
    <source>
        <dbReference type="ARBA" id="ARBA00001966"/>
    </source>
</evidence>
<evidence type="ECO:0000256" key="17">
    <source>
        <dbReference type="SAM" id="Phobius"/>
    </source>
</evidence>
<dbReference type="SMART" id="SM00387">
    <property type="entry name" value="HATPase_c"/>
    <property type="match status" value="1"/>
</dbReference>
<keyword evidence="8 19" id="KW-0808">Transferase</keyword>
<evidence type="ECO:0000256" key="1">
    <source>
        <dbReference type="ARBA" id="ARBA00000085"/>
    </source>
</evidence>
<dbReference type="InterPro" id="IPR017205">
    <property type="entry name" value="Sig_transdc_His_kinase_ChrS"/>
</dbReference>
<dbReference type="InterPro" id="IPR036890">
    <property type="entry name" value="HATPase_C_sf"/>
</dbReference>
<comment type="subcellular location">
    <subcellularLocation>
        <location evidence="3">Cytoplasm</location>
    </subcellularLocation>
</comment>
<dbReference type="GO" id="GO:0000155">
    <property type="term" value="F:phosphorelay sensor kinase activity"/>
    <property type="evidence" value="ECO:0007669"/>
    <property type="project" value="InterPro"/>
</dbReference>
<dbReference type="PANTHER" id="PTHR24421">
    <property type="entry name" value="NITRATE/NITRITE SENSOR PROTEIN NARX-RELATED"/>
    <property type="match status" value="1"/>
</dbReference>
<dbReference type="AlphaFoldDB" id="D2PW73"/>
<evidence type="ECO:0000256" key="12">
    <source>
        <dbReference type="ARBA" id="ARBA00023012"/>
    </source>
</evidence>
<reference evidence="19 20" key="2">
    <citation type="journal article" date="2010" name="Stand. Genomic Sci.">
        <title>Complete genome sequence of Kribbella flavida type strain (IFO 14399).</title>
        <authorList>
            <person name="Pukall R."/>
            <person name="Lapidus A."/>
            <person name="Glavina Del Rio T."/>
            <person name="Copeland A."/>
            <person name="Tice H."/>
            <person name="Cheng J.-F."/>
            <person name="Lucas S."/>
            <person name="Chen F."/>
            <person name="Nolan M."/>
            <person name="LaButti K."/>
            <person name="Pati A."/>
            <person name="Ivanova N."/>
            <person name="Mavrommatis K."/>
            <person name="Mikhailova N."/>
            <person name="Pitluck S."/>
            <person name="Bruce D."/>
            <person name="Goodwin L."/>
            <person name="Land M."/>
            <person name="Hauser L."/>
            <person name="Chang Y.-J."/>
            <person name="Jeffries C.D."/>
            <person name="Chen A."/>
            <person name="Palaniappan K."/>
            <person name="Chain P."/>
            <person name="Rohde M."/>
            <person name="Goeker M."/>
            <person name="Bristow J."/>
            <person name="Eisen J.A."/>
            <person name="Markowitz V."/>
            <person name="Hugenholtz P."/>
            <person name="Kyrpides N.C."/>
            <person name="Klenk H.-P."/>
            <person name="Brettin T."/>
        </authorList>
    </citation>
    <scope>NUCLEOTIDE SEQUENCE [LARGE SCALE GENOMIC DNA]</scope>
    <source>
        <strain evidence="20">DSM 17836 / JCM 10339 / NBRC 14399</strain>
    </source>
</reference>
<dbReference type="InterPro" id="IPR050482">
    <property type="entry name" value="Sensor_HK_TwoCompSys"/>
</dbReference>
<keyword evidence="10 19" id="KW-0418">Kinase</keyword>
<feature type="transmembrane region" description="Helical" evidence="17">
    <location>
        <begin position="141"/>
        <end position="162"/>
    </location>
</feature>
<dbReference type="KEGG" id="kfl:Kfla_2451"/>
<keyword evidence="17" id="KW-1133">Transmembrane helix</keyword>